<dbReference type="InterPro" id="IPR015943">
    <property type="entry name" value="WD40/YVTN_repeat-like_dom_sf"/>
</dbReference>
<evidence type="ECO:0000313" key="3">
    <source>
        <dbReference type="Proteomes" id="UP000265581"/>
    </source>
</evidence>
<reference evidence="2 3" key="1">
    <citation type="submission" date="2018-08" db="EMBL/GenBank/DDBJ databases">
        <title>Aeromicrobium sp. M2KJ-4, whole genome shotgun sequence.</title>
        <authorList>
            <person name="Tuo L."/>
        </authorList>
    </citation>
    <scope>NUCLEOTIDE SEQUENCE [LARGE SCALE GENOMIC DNA]</scope>
    <source>
        <strain evidence="2 3">M2KJ-4</strain>
    </source>
</reference>
<organism evidence="2 3">
    <name type="scientific">Aeromicrobium endophyticum</name>
    <dbReference type="NCBI Taxonomy" id="2292704"/>
    <lineage>
        <taxon>Bacteria</taxon>
        <taxon>Bacillati</taxon>
        <taxon>Actinomycetota</taxon>
        <taxon>Actinomycetes</taxon>
        <taxon>Propionibacteriales</taxon>
        <taxon>Nocardioidaceae</taxon>
        <taxon>Aeromicrobium</taxon>
    </lineage>
</organism>
<dbReference type="Proteomes" id="UP000265581">
    <property type="component" value="Unassembled WGS sequence"/>
</dbReference>
<dbReference type="RefSeq" id="WP_119705606.1">
    <property type="nucleotide sequence ID" value="NZ_JBHSOI010000002.1"/>
</dbReference>
<gene>
    <name evidence="2" type="ORF">DX116_11625</name>
</gene>
<dbReference type="GO" id="GO:0010411">
    <property type="term" value="P:xyloglucan metabolic process"/>
    <property type="evidence" value="ECO:0007669"/>
    <property type="project" value="TreeGrafter"/>
</dbReference>
<dbReference type="InterPro" id="IPR052025">
    <property type="entry name" value="Xyloglucanase_GH74"/>
</dbReference>
<dbReference type="PANTHER" id="PTHR43739:SF5">
    <property type="entry name" value="EXO-ALPHA-SIALIDASE"/>
    <property type="match status" value="1"/>
</dbReference>
<dbReference type="AlphaFoldDB" id="A0A371P522"/>
<evidence type="ECO:0000313" key="2">
    <source>
        <dbReference type="EMBL" id="REK71019.1"/>
    </source>
</evidence>
<evidence type="ECO:0000259" key="1">
    <source>
        <dbReference type="Pfam" id="PF25852"/>
    </source>
</evidence>
<comment type="caution">
    <text evidence="2">The sequence shown here is derived from an EMBL/GenBank/DDBJ whole genome shotgun (WGS) entry which is preliminary data.</text>
</comment>
<keyword evidence="3" id="KW-1185">Reference proteome</keyword>
<dbReference type="CDD" id="cd15482">
    <property type="entry name" value="Sialidase_non-viral"/>
    <property type="match status" value="1"/>
</dbReference>
<proteinExistence type="predicted"/>
<dbReference type="EMBL" id="QUBR01000002">
    <property type="protein sequence ID" value="REK71019.1"/>
    <property type="molecule type" value="Genomic_DNA"/>
</dbReference>
<dbReference type="OrthoDB" id="9764804at2"/>
<accession>A0A371P522</accession>
<feature type="domain" description="DUF6242" evidence="1">
    <location>
        <begin position="169"/>
        <end position="357"/>
    </location>
</feature>
<dbReference type="Pfam" id="PF25852">
    <property type="entry name" value="DUF6242_C"/>
    <property type="match status" value="1"/>
</dbReference>
<name>A0A371P522_9ACTN</name>
<protein>
    <submittedName>
        <fullName evidence="2">Exo-alpha-sialidase</fullName>
    </submittedName>
</protein>
<dbReference type="SUPFAM" id="SSF110296">
    <property type="entry name" value="Oligoxyloglucan reducing end-specific cellobiohydrolase"/>
    <property type="match status" value="1"/>
</dbReference>
<sequence length="363" mass="39418">MSDAILLAGTRKGLFIGRSDEHRTPWQWDAPVFPMEEVYSVAIDERGSSPRLLAGSTSMHYGPQVLWSDDLGRTWDRSHAGTVRFPEGLGASVERVWQIAPSPAEGDVVWAGTQPSALFRSEDRGETFELVRSLWDHPHRPEWGEGFGGQAIHTIVPHPTEGDVVTIAMSTGGVYRSTDGGASWTPHNRGITTEFLPGEPPEFGQCVHKVAVDAEDPDRLYAQNHGGVFRSDDAGRSWTSISAGLPADFGFPIVAHPHRGGTVYVYPLVGGDQRFPPEGRPAVWRSTDAGQTWEETGPGMPVEAWTAVLRDGFSTDREDPAGLYVGTRHGSIWASSDDGGSWSEIRANLPDVLTVRAAVLTSA</sequence>
<dbReference type="Gene3D" id="2.130.10.10">
    <property type="entry name" value="YVTN repeat-like/Quinoprotein amine dehydrogenase"/>
    <property type="match status" value="1"/>
</dbReference>
<dbReference type="InterPro" id="IPR058667">
    <property type="entry name" value="DUF6242_C"/>
</dbReference>
<dbReference type="PANTHER" id="PTHR43739">
    <property type="entry name" value="XYLOGLUCANASE (EUROFUNG)"/>
    <property type="match status" value="1"/>
</dbReference>